<organism evidence="2 3">
    <name type="scientific">Candidatus Propionivibrio aalborgensis</name>
    <dbReference type="NCBI Taxonomy" id="1860101"/>
    <lineage>
        <taxon>Bacteria</taxon>
        <taxon>Pseudomonadati</taxon>
        <taxon>Pseudomonadota</taxon>
        <taxon>Betaproteobacteria</taxon>
        <taxon>Rhodocyclales</taxon>
        <taxon>Rhodocyclaceae</taxon>
        <taxon>Propionivibrio</taxon>
    </lineage>
</organism>
<evidence type="ECO:0008006" key="4">
    <source>
        <dbReference type="Google" id="ProtNLM"/>
    </source>
</evidence>
<reference evidence="2 3" key="1">
    <citation type="submission" date="2016-06" db="EMBL/GenBank/DDBJ databases">
        <authorList>
            <person name="Kjaerup R.B."/>
            <person name="Dalgaard T.S."/>
            <person name="Juul-Madsen H.R."/>
        </authorList>
    </citation>
    <scope>NUCLEOTIDE SEQUENCE [LARGE SCALE GENOMIC DNA]</scope>
    <source>
        <strain evidence="2">2</strain>
    </source>
</reference>
<feature type="transmembrane region" description="Helical" evidence="1">
    <location>
        <begin position="6"/>
        <end position="23"/>
    </location>
</feature>
<feature type="transmembrane region" description="Helical" evidence="1">
    <location>
        <begin position="73"/>
        <end position="92"/>
    </location>
</feature>
<evidence type="ECO:0000313" key="2">
    <source>
        <dbReference type="EMBL" id="SBT11145.1"/>
    </source>
</evidence>
<proteinExistence type="predicted"/>
<keyword evidence="3" id="KW-1185">Reference proteome</keyword>
<keyword evidence="1" id="KW-0812">Transmembrane</keyword>
<feature type="transmembrane region" description="Helical" evidence="1">
    <location>
        <begin position="112"/>
        <end position="129"/>
    </location>
</feature>
<feature type="transmembrane region" description="Helical" evidence="1">
    <location>
        <begin position="141"/>
        <end position="158"/>
    </location>
</feature>
<keyword evidence="1" id="KW-0472">Membrane</keyword>
<accession>A0A1A8Y1Y6</accession>
<dbReference type="EMBL" id="FLQY01000397">
    <property type="protein sequence ID" value="SBT11145.1"/>
    <property type="molecule type" value="Genomic_DNA"/>
</dbReference>
<dbReference type="AlphaFoldDB" id="A0A1A8Y1Y6"/>
<dbReference type="PANTHER" id="PTHR34368">
    <property type="entry name" value="OS01G0962200 PROTEIN"/>
    <property type="match status" value="1"/>
</dbReference>
<feature type="transmembrane region" description="Helical" evidence="1">
    <location>
        <begin position="195"/>
        <end position="213"/>
    </location>
</feature>
<name>A0A1A8Y1Y6_9RHOO</name>
<evidence type="ECO:0000313" key="3">
    <source>
        <dbReference type="Proteomes" id="UP000199600"/>
    </source>
</evidence>
<protein>
    <recommendedName>
        <fullName evidence="4">Alkaline phytoceramidase</fullName>
    </recommendedName>
</protein>
<feature type="transmembrane region" description="Helical" evidence="1">
    <location>
        <begin position="35"/>
        <end position="53"/>
    </location>
</feature>
<dbReference type="Proteomes" id="UP000199600">
    <property type="component" value="Unassembled WGS sequence"/>
</dbReference>
<keyword evidence="1" id="KW-1133">Transmembrane helix</keyword>
<sequence>MAMLFNLWFIFYKLMCILSPRTLKRNHMKPWRKHLPLLVTVLLSGAALVHGPIAQLPDYHDFADQTRLFGIPHFADVFSNLGFALVALWGLVKLTPSGRHSRMENGWAGYRLFLMGLLLTAIGSSYYHLDPDNARLVWDRLPIALACGGLLAGVWGDTRQRSSTMLAAFLGVSAILSVAWWYFTEQAGNGDLRPYLLLQGLPILLIPLWQWIYDMPRHDRRVFAGALLLYVIAKLAEIGDHQIATATGAFTGHTLKHLLATGAAALIVANLIERTRVSSLAHVMPLPEASDPPNGSVAKSSSQ</sequence>
<evidence type="ECO:0000256" key="1">
    <source>
        <dbReference type="SAM" id="Phobius"/>
    </source>
</evidence>
<gene>
    <name evidence="2" type="ORF">PROAA_910006</name>
</gene>
<dbReference type="PANTHER" id="PTHR34368:SF1">
    <property type="entry name" value="OS01G0962200 PROTEIN"/>
    <property type="match status" value="1"/>
</dbReference>
<feature type="transmembrane region" description="Helical" evidence="1">
    <location>
        <begin position="165"/>
        <end position="183"/>
    </location>
</feature>